<protein>
    <recommendedName>
        <fullName evidence="5">Glycosyltransferase</fullName>
    </recommendedName>
</protein>
<dbReference type="SUPFAM" id="SSF53756">
    <property type="entry name" value="UDP-Glycosyltransferase/glycogen phosphorylase"/>
    <property type="match status" value="1"/>
</dbReference>
<evidence type="ECO:0000256" key="2">
    <source>
        <dbReference type="ARBA" id="ARBA00022679"/>
    </source>
</evidence>
<dbReference type="PANTHER" id="PTHR11926:SF1402">
    <property type="entry name" value="GLYCOSYLTRANSFERASE"/>
    <property type="match status" value="1"/>
</dbReference>
<dbReference type="Gene3D" id="3.40.50.2000">
    <property type="entry name" value="Glycogen Phosphorylase B"/>
    <property type="match status" value="2"/>
</dbReference>
<dbReference type="CDD" id="cd03784">
    <property type="entry name" value="GT1_Gtf-like"/>
    <property type="match status" value="1"/>
</dbReference>
<organism evidence="3 4">
    <name type="scientific">Rhynchospora tenuis</name>
    <dbReference type="NCBI Taxonomy" id="198213"/>
    <lineage>
        <taxon>Eukaryota</taxon>
        <taxon>Viridiplantae</taxon>
        <taxon>Streptophyta</taxon>
        <taxon>Embryophyta</taxon>
        <taxon>Tracheophyta</taxon>
        <taxon>Spermatophyta</taxon>
        <taxon>Magnoliopsida</taxon>
        <taxon>Liliopsida</taxon>
        <taxon>Poales</taxon>
        <taxon>Cyperaceae</taxon>
        <taxon>Cyperoideae</taxon>
        <taxon>Rhynchosporeae</taxon>
        <taxon>Rhynchospora</taxon>
    </lineage>
</organism>
<dbReference type="Proteomes" id="UP001210211">
    <property type="component" value="Unassembled WGS sequence"/>
</dbReference>
<evidence type="ECO:0008006" key="5">
    <source>
        <dbReference type="Google" id="ProtNLM"/>
    </source>
</evidence>
<evidence type="ECO:0000256" key="1">
    <source>
        <dbReference type="ARBA" id="ARBA00009995"/>
    </source>
</evidence>
<keyword evidence="2" id="KW-0808">Transferase</keyword>
<dbReference type="InterPro" id="IPR002213">
    <property type="entry name" value="UDP_glucos_trans"/>
</dbReference>
<dbReference type="PANTHER" id="PTHR11926">
    <property type="entry name" value="GLUCOSYL/GLUCURONOSYL TRANSFERASES"/>
    <property type="match status" value="1"/>
</dbReference>
<dbReference type="GO" id="GO:0080043">
    <property type="term" value="F:quercetin 3-O-glucosyltransferase activity"/>
    <property type="evidence" value="ECO:0007669"/>
    <property type="project" value="TreeGrafter"/>
</dbReference>
<evidence type="ECO:0000313" key="3">
    <source>
        <dbReference type="EMBL" id="KAJ3706479.1"/>
    </source>
</evidence>
<gene>
    <name evidence="3" type="ORF">LUZ61_010184</name>
</gene>
<dbReference type="GO" id="GO:0080044">
    <property type="term" value="F:quercetin 7-O-glucosyltransferase activity"/>
    <property type="evidence" value="ECO:0007669"/>
    <property type="project" value="TreeGrafter"/>
</dbReference>
<dbReference type="Pfam" id="PF00201">
    <property type="entry name" value="UDPGT"/>
    <property type="match status" value="1"/>
</dbReference>
<dbReference type="AlphaFoldDB" id="A0AAD6EZ48"/>
<dbReference type="EMBL" id="JAMRDG010000001">
    <property type="protein sequence ID" value="KAJ3706479.1"/>
    <property type="molecule type" value="Genomic_DNA"/>
</dbReference>
<comment type="similarity">
    <text evidence="1">Belongs to the UDP-glycosyltransferase family.</text>
</comment>
<reference evidence="3 4" key="1">
    <citation type="journal article" date="2022" name="Cell">
        <title>Repeat-based holocentromeres influence genome architecture and karyotype evolution.</title>
        <authorList>
            <person name="Hofstatter P.G."/>
            <person name="Thangavel G."/>
            <person name="Lux T."/>
            <person name="Neumann P."/>
            <person name="Vondrak T."/>
            <person name="Novak P."/>
            <person name="Zhang M."/>
            <person name="Costa L."/>
            <person name="Castellani M."/>
            <person name="Scott A."/>
            <person name="Toegelov H."/>
            <person name="Fuchs J."/>
            <person name="Mata-Sucre Y."/>
            <person name="Dias Y."/>
            <person name="Vanzela A.L.L."/>
            <person name="Huettel B."/>
            <person name="Almeida C.C.S."/>
            <person name="Simkova H."/>
            <person name="Souza G."/>
            <person name="Pedrosa-Harand A."/>
            <person name="Macas J."/>
            <person name="Mayer K.F.X."/>
            <person name="Houben A."/>
            <person name="Marques A."/>
        </authorList>
    </citation>
    <scope>NUCLEOTIDE SEQUENCE [LARGE SCALE GENOMIC DNA]</scope>
    <source>
        <strain evidence="3">RhyTen1mFocal</strain>
    </source>
</reference>
<name>A0AAD6EZ48_9POAL</name>
<accession>A0AAD6EZ48</accession>
<proteinExistence type="inferred from homology"/>
<keyword evidence="4" id="KW-1185">Reference proteome</keyword>
<dbReference type="FunFam" id="3.40.50.2000:FF:000122">
    <property type="entry name" value="Glycosyltransferase"/>
    <property type="match status" value="1"/>
</dbReference>
<sequence>MGAEPIKPRIVLVPFPAQGHVTPMLHLAHAIQSHGFTTTLAVPDFIHRRLTTNANLSYSTVELISIPSGEGDGGELKDFQSIVNAMENYMPGRFEEILRGYRPVTCVVVDLLASWAILVAKQCGLAVAGFWPAMTASYRVISAIPTLMLEGIISESGIPLCNEDIELSTELNLHNDVLVKLTSKELPWLVGDSATCKSRFNFWSKIIDRTRTLEFILNNSFPGEEGKFDKQFKNDTRNAPQVLQVGPLLKYNNSKCNNPTMWQIDSSCIKWLNLQPERSVIYVSFGSWVGPIGSEKIKELALGLENSGRPFLWVLKKEKAWQSGLPEGFTKKIEGRGKIVEWAPQEEVLKHKSIGCYITHCGWNSTLEAIQHAKPQLCYPISGDQFINCSYIVKVWGIGIKLDQTEQHAVQDCIQKVVEGKDGEEMLERVFVLRRNVMEGSASDEARNNLRIFVDSLRRDVRIC</sequence>
<comment type="caution">
    <text evidence="3">The sequence shown here is derived from an EMBL/GenBank/DDBJ whole genome shotgun (WGS) entry which is preliminary data.</text>
</comment>
<evidence type="ECO:0000313" key="4">
    <source>
        <dbReference type="Proteomes" id="UP001210211"/>
    </source>
</evidence>